<feature type="compositionally biased region" description="Acidic residues" evidence="5">
    <location>
        <begin position="262"/>
        <end position="271"/>
    </location>
</feature>
<feature type="compositionally biased region" description="Basic and acidic residues" evidence="5">
    <location>
        <begin position="288"/>
        <end position="300"/>
    </location>
</feature>
<keyword evidence="8" id="KW-1185">Reference proteome</keyword>
<proteinExistence type="inferred from homology"/>
<feature type="compositionally biased region" description="Acidic residues" evidence="5">
    <location>
        <begin position="63"/>
        <end position="92"/>
    </location>
</feature>
<evidence type="ECO:0000259" key="6">
    <source>
        <dbReference type="Pfam" id="PF09368"/>
    </source>
</evidence>
<feature type="compositionally biased region" description="Acidic residues" evidence="5">
    <location>
        <begin position="12"/>
        <end position="30"/>
    </location>
</feature>
<dbReference type="EMBL" id="JAAOIC020000032">
    <property type="protein sequence ID" value="KAG8039702.1"/>
    <property type="molecule type" value="Genomic_DNA"/>
</dbReference>
<accession>A0A8J5QZV7</accession>
<dbReference type="Proteomes" id="UP000729913">
    <property type="component" value="Unassembled WGS sequence"/>
</dbReference>
<dbReference type="InterPro" id="IPR007146">
    <property type="entry name" value="Sas10/Utp3/C1D"/>
</dbReference>
<dbReference type="AlphaFoldDB" id="A0A8J5QZV7"/>
<dbReference type="OrthoDB" id="1924577at2759"/>
<dbReference type="PANTHER" id="PTHR13237">
    <property type="entry name" value="SOMETHING ABOUT SILENCING PROTEIN 10-RELATED"/>
    <property type="match status" value="1"/>
</dbReference>
<evidence type="ECO:0000256" key="1">
    <source>
        <dbReference type="ARBA" id="ARBA00004123"/>
    </source>
</evidence>
<evidence type="ECO:0000256" key="4">
    <source>
        <dbReference type="ARBA" id="ARBA00023242"/>
    </source>
</evidence>
<reference evidence="7" key="2">
    <citation type="submission" date="2021-04" db="EMBL/GenBank/DDBJ databases">
        <title>Genome-wide patterns of bracovirus chromosomal integration into multiple host tissues during parasitism.</title>
        <authorList>
            <person name="Chebbi M.A.C."/>
        </authorList>
    </citation>
    <scope>NUCLEOTIDE SEQUENCE</scope>
    <source>
        <tissue evidence="7">Whole body</tissue>
    </source>
</reference>
<evidence type="ECO:0000256" key="2">
    <source>
        <dbReference type="ARBA" id="ARBA00010979"/>
    </source>
</evidence>
<comment type="caution">
    <text evidence="7">The sequence shown here is derived from an EMBL/GenBank/DDBJ whole genome shotgun (WGS) entry which is preliminary data.</text>
</comment>
<organism evidence="7 8">
    <name type="scientific">Cotesia typhae</name>
    <dbReference type="NCBI Taxonomy" id="2053667"/>
    <lineage>
        <taxon>Eukaryota</taxon>
        <taxon>Metazoa</taxon>
        <taxon>Ecdysozoa</taxon>
        <taxon>Arthropoda</taxon>
        <taxon>Hexapoda</taxon>
        <taxon>Insecta</taxon>
        <taxon>Pterygota</taxon>
        <taxon>Neoptera</taxon>
        <taxon>Endopterygota</taxon>
        <taxon>Hymenoptera</taxon>
        <taxon>Apocrita</taxon>
        <taxon>Ichneumonoidea</taxon>
        <taxon>Braconidae</taxon>
        <taxon>Microgastrinae</taxon>
        <taxon>Cotesia</taxon>
    </lineage>
</organism>
<evidence type="ECO:0000313" key="7">
    <source>
        <dbReference type="EMBL" id="KAG8039702.1"/>
    </source>
</evidence>
<name>A0A8J5QZV7_9HYME</name>
<dbReference type="Pfam" id="PF09368">
    <property type="entry name" value="Sas10"/>
    <property type="match status" value="1"/>
</dbReference>
<dbReference type="PANTHER" id="PTHR13237:SF8">
    <property type="entry name" value="SOMETHING ABOUT SILENCING PROTEIN 10"/>
    <property type="match status" value="1"/>
</dbReference>
<dbReference type="Pfam" id="PF04000">
    <property type="entry name" value="Sas10_Utp3"/>
    <property type="match status" value="1"/>
</dbReference>
<feature type="region of interest" description="Disordered" evidence="5">
    <location>
        <begin position="253"/>
        <end position="323"/>
    </location>
</feature>
<evidence type="ECO:0000256" key="5">
    <source>
        <dbReference type="SAM" id="MobiDB-lite"/>
    </source>
</evidence>
<protein>
    <recommendedName>
        <fullName evidence="6">Sas10 C-terminal domain-containing protein</fullName>
    </recommendedName>
</protein>
<sequence length="369" mass="42628">MVVKKKFKKNDEDIENFDEGDITGSEDELSESDRRLLEKVRKKHVPENLDSDDEVYGLKDGNVDDNEEEQEKEDDYDSLESDMDGPREDDDLPNERAWGKKKTAYYSTDFVDPDYEILSHKKMQAAELEEQEARTIQQRLAQQLDEADFGLDLIEPQVDSDEAPDEKVVKVDWISHPSIDFVKIKYRLVLNYSVNVSFYLMLKAKKIPVSSHPVLIKIAQYRKLLTQLEENQGEILDKVSELVKSVSNEKLLQDILGNSNPDNEEEDDAEMDGMSGLSKDDDEEMEEHPEVEVSGEEKRPITTQIAKNKGLTPYRKKELKNPRVKHRIKFRKAKIRRKGAVREVRKELKRYDGEISGIKASVKKGIKLK</sequence>
<dbReference type="InterPro" id="IPR018972">
    <property type="entry name" value="Sas10_C_dom"/>
</dbReference>
<gene>
    <name evidence="7" type="ORF">G9C98_000431</name>
</gene>
<feature type="region of interest" description="Disordered" evidence="5">
    <location>
        <begin position="44"/>
        <end position="96"/>
    </location>
</feature>
<dbReference type="GO" id="GO:0032040">
    <property type="term" value="C:small-subunit processome"/>
    <property type="evidence" value="ECO:0007669"/>
    <property type="project" value="TreeGrafter"/>
</dbReference>
<keyword evidence="3" id="KW-0597">Phosphoprotein</keyword>
<comment type="subcellular location">
    <subcellularLocation>
        <location evidence="1">Nucleus</location>
    </subcellularLocation>
</comment>
<reference evidence="7" key="1">
    <citation type="submission" date="2020-03" db="EMBL/GenBank/DDBJ databases">
        <authorList>
            <person name="Chebbi M.A."/>
            <person name="Drezen J.M."/>
        </authorList>
    </citation>
    <scope>NUCLEOTIDE SEQUENCE</scope>
    <source>
        <tissue evidence="7">Whole body</tissue>
    </source>
</reference>
<feature type="region of interest" description="Disordered" evidence="5">
    <location>
        <begin position="1"/>
        <end position="32"/>
    </location>
</feature>
<evidence type="ECO:0000313" key="8">
    <source>
        <dbReference type="Proteomes" id="UP000729913"/>
    </source>
</evidence>
<evidence type="ECO:0000256" key="3">
    <source>
        <dbReference type="ARBA" id="ARBA00022553"/>
    </source>
</evidence>
<dbReference type="GO" id="GO:0000462">
    <property type="term" value="P:maturation of SSU-rRNA from tricistronic rRNA transcript (SSU-rRNA, 5.8S rRNA, LSU-rRNA)"/>
    <property type="evidence" value="ECO:0007669"/>
    <property type="project" value="TreeGrafter"/>
</dbReference>
<keyword evidence="4" id="KW-0539">Nucleus</keyword>
<feature type="domain" description="Sas10 C-terminal" evidence="6">
    <location>
        <begin position="296"/>
        <end position="368"/>
    </location>
</feature>
<comment type="similarity">
    <text evidence="2">Belongs to the SAS10 family.</text>
</comment>